<dbReference type="InterPro" id="IPR050204">
    <property type="entry name" value="AraC_XylS_family_regulators"/>
</dbReference>
<dbReference type="PANTHER" id="PTHR46796">
    <property type="entry name" value="HTH-TYPE TRANSCRIPTIONAL ACTIVATOR RHAS-RELATED"/>
    <property type="match status" value="1"/>
</dbReference>
<gene>
    <name evidence="5" type="ORF">EC912_101711</name>
</gene>
<dbReference type="SMART" id="SM00342">
    <property type="entry name" value="HTH_ARAC"/>
    <property type="match status" value="1"/>
</dbReference>
<accession>A0A4R3Z1H1</accession>
<dbReference type="InterPro" id="IPR009057">
    <property type="entry name" value="Homeodomain-like_sf"/>
</dbReference>
<evidence type="ECO:0000313" key="5">
    <source>
        <dbReference type="EMBL" id="TCV97694.1"/>
    </source>
</evidence>
<keyword evidence="1" id="KW-0805">Transcription regulation</keyword>
<organism evidence="5 6">
    <name type="scientific">Luteibacter rhizovicinus</name>
    <dbReference type="NCBI Taxonomy" id="242606"/>
    <lineage>
        <taxon>Bacteria</taxon>
        <taxon>Pseudomonadati</taxon>
        <taxon>Pseudomonadota</taxon>
        <taxon>Gammaproteobacteria</taxon>
        <taxon>Lysobacterales</taxon>
        <taxon>Rhodanobacteraceae</taxon>
        <taxon>Luteibacter</taxon>
    </lineage>
</organism>
<dbReference type="SUPFAM" id="SSF46689">
    <property type="entry name" value="Homeodomain-like"/>
    <property type="match status" value="1"/>
</dbReference>
<protein>
    <submittedName>
        <fullName evidence="5">AraC family transcriptional regulator</fullName>
    </submittedName>
</protein>
<dbReference type="PROSITE" id="PS01124">
    <property type="entry name" value="HTH_ARAC_FAMILY_2"/>
    <property type="match status" value="1"/>
</dbReference>
<dbReference type="AlphaFoldDB" id="A0A4R3Z1H1"/>
<evidence type="ECO:0000259" key="4">
    <source>
        <dbReference type="PROSITE" id="PS01124"/>
    </source>
</evidence>
<reference evidence="5 6" key="1">
    <citation type="submission" date="2019-03" db="EMBL/GenBank/DDBJ databases">
        <title>Above-ground endophytic microbial communities from plants in different locations in the United States.</title>
        <authorList>
            <person name="Frank C."/>
        </authorList>
    </citation>
    <scope>NUCLEOTIDE SEQUENCE [LARGE SCALE GENOMIC DNA]</scope>
    <source>
        <strain evidence="5 6">LP_13_YM</strain>
    </source>
</reference>
<name>A0A4R3Z1H1_9GAMM</name>
<evidence type="ECO:0000313" key="6">
    <source>
        <dbReference type="Proteomes" id="UP000295645"/>
    </source>
</evidence>
<keyword evidence="3" id="KW-0804">Transcription</keyword>
<dbReference type="GO" id="GO:0003700">
    <property type="term" value="F:DNA-binding transcription factor activity"/>
    <property type="evidence" value="ECO:0007669"/>
    <property type="project" value="InterPro"/>
</dbReference>
<dbReference type="Proteomes" id="UP000295645">
    <property type="component" value="Unassembled WGS sequence"/>
</dbReference>
<dbReference type="Pfam" id="PF12833">
    <property type="entry name" value="HTH_18"/>
    <property type="match status" value="1"/>
</dbReference>
<evidence type="ECO:0000256" key="1">
    <source>
        <dbReference type="ARBA" id="ARBA00023015"/>
    </source>
</evidence>
<evidence type="ECO:0000256" key="3">
    <source>
        <dbReference type="ARBA" id="ARBA00023163"/>
    </source>
</evidence>
<comment type="caution">
    <text evidence="5">The sequence shown here is derived from an EMBL/GenBank/DDBJ whole genome shotgun (WGS) entry which is preliminary data.</text>
</comment>
<keyword evidence="6" id="KW-1185">Reference proteome</keyword>
<proteinExistence type="predicted"/>
<keyword evidence="2" id="KW-0238">DNA-binding</keyword>
<sequence length="234" mass="26018">MPRIPHTPQSVLSPGANLPWHVHVHAYATLVLEGGYEEAGECGRWHVQAGDVLFHAPFSTHANQTAARGARLLNLTIPDSVRQSTCGKVDDMDLLVRLAERDPLEATAALMLNWQPARSKLLDAPDLLAQALSDPDAMGVQAWSRQQGVSRETAFRWFQSAYGVAPTRYRIEARARRTWRMIVEGTDDLADIAAWAGYADQAHMTRDIKAFTGRAPGAWRKRRPATFVQDLGRE</sequence>
<dbReference type="InterPro" id="IPR011051">
    <property type="entry name" value="RmlC_Cupin_sf"/>
</dbReference>
<dbReference type="GO" id="GO:0043565">
    <property type="term" value="F:sequence-specific DNA binding"/>
    <property type="evidence" value="ECO:0007669"/>
    <property type="project" value="InterPro"/>
</dbReference>
<dbReference type="SUPFAM" id="SSF51182">
    <property type="entry name" value="RmlC-like cupins"/>
    <property type="match status" value="1"/>
</dbReference>
<dbReference type="Gene3D" id="1.10.10.60">
    <property type="entry name" value="Homeodomain-like"/>
    <property type="match status" value="1"/>
</dbReference>
<dbReference type="InterPro" id="IPR014710">
    <property type="entry name" value="RmlC-like_jellyroll"/>
</dbReference>
<dbReference type="Gene3D" id="2.60.120.10">
    <property type="entry name" value="Jelly Rolls"/>
    <property type="match status" value="1"/>
</dbReference>
<dbReference type="EMBL" id="SMCS01000001">
    <property type="protein sequence ID" value="TCV97694.1"/>
    <property type="molecule type" value="Genomic_DNA"/>
</dbReference>
<dbReference type="InterPro" id="IPR018060">
    <property type="entry name" value="HTH_AraC"/>
</dbReference>
<evidence type="ECO:0000256" key="2">
    <source>
        <dbReference type="ARBA" id="ARBA00023125"/>
    </source>
</evidence>
<feature type="domain" description="HTH araC/xylS-type" evidence="4">
    <location>
        <begin position="122"/>
        <end position="222"/>
    </location>
</feature>